<dbReference type="Gene3D" id="1.10.150.50">
    <property type="entry name" value="Transcription Factor, Ets-1"/>
    <property type="match status" value="2"/>
</dbReference>
<dbReference type="Gene3D" id="3.40.50.10140">
    <property type="entry name" value="Toll/interleukin-1 receptor homology (TIR) domain"/>
    <property type="match status" value="1"/>
</dbReference>
<comment type="catalytic activity">
    <reaction evidence="15">
        <text>NADP(+) + H2O = ADP-D-ribose 2'-phosphate + nicotinamide + H(+)</text>
        <dbReference type="Rhea" id="RHEA:19849"/>
        <dbReference type="ChEBI" id="CHEBI:15377"/>
        <dbReference type="ChEBI" id="CHEBI:15378"/>
        <dbReference type="ChEBI" id="CHEBI:17154"/>
        <dbReference type="ChEBI" id="CHEBI:58349"/>
        <dbReference type="ChEBI" id="CHEBI:58673"/>
    </reaction>
    <physiologicalReaction direction="left-to-right" evidence="15">
        <dbReference type="Rhea" id="RHEA:19850"/>
    </physiologicalReaction>
</comment>
<gene>
    <name evidence="20" type="primary">SARM1</name>
</gene>
<evidence type="ECO:0000256" key="14">
    <source>
        <dbReference type="ARBA" id="ARBA00048388"/>
    </source>
</evidence>
<dbReference type="Gene3D" id="1.25.10.10">
    <property type="entry name" value="Leucine-rich Repeat Variant"/>
    <property type="match status" value="1"/>
</dbReference>
<evidence type="ECO:0000256" key="1">
    <source>
        <dbReference type="ARBA" id="ARBA00004496"/>
    </source>
</evidence>
<evidence type="ECO:0000256" key="8">
    <source>
        <dbReference type="ARBA" id="ARBA00022859"/>
    </source>
</evidence>
<dbReference type="CDD" id="cd09502">
    <property type="entry name" value="SAM_SARM1-like_repeat2"/>
    <property type="match status" value="1"/>
</dbReference>
<feature type="domain" description="TIR" evidence="18">
    <location>
        <begin position="556"/>
        <end position="699"/>
    </location>
</feature>
<protein>
    <recommendedName>
        <fullName evidence="10">NAD(+) hydrolase SARM1</fullName>
        <ecNumber evidence="3">3.2.2.6</ecNumber>
    </recommendedName>
    <alternativeName>
        <fullName evidence="12">NADP(+) hydrolase SARM1</fullName>
    </alternativeName>
    <alternativeName>
        <fullName evidence="11">Sterile alpha and TIR motif-containing protein 1</fullName>
    </alternativeName>
</protein>
<feature type="chain" id="PRO_5034635812" description="NAD(+) hydrolase SARM1" evidence="17">
    <location>
        <begin position="19"/>
        <end position="720"/>
    </location>
</feature>
<keyword evidence="9" id="KW-0520">NAD</keyword>
<keyword evidence="21" id="KW-1185">Reference proteome</keyword>
<dbReference type="OMA" id="KSCEVQT"/>
<evidence type="ECO:0000256" key="17">
    <source>
        <dbReference type="SAM" id="SignalP"/>
    </source>
</evidence>
<dbReference type="GO" id="GO:0048678">
    <property type="term" value="P:response to axon injury"/>
    <property type="evidence" value="ECO:0007669"/>
    <property type="project" value="InterPro"/>
</dbReference>
<dbReference type="GO" id="GO:0030425">
    <property type="term" value="C:dendrite"/>
    <property type="evidence" value="ECO:0007669"/>
    <property type="project" value="TreeGrafter"/>
</dbReference>
<dbReference type="GO" id="GO:0061809">
    <property type="term" value="F:NAD+ nucleosidase activity, cyclic ADP-ribose generating"/>
    <property type="evidence" value="ECO:0007669"/>
    <property type="project" value="UniProtKB-EC"/>
</dbReference>
<evidence type="ECO:0000256" key="4">
    <source>
        <dbReference type="ARBA" id="ARBA00022490"/>
    </source>
</evidence>
<keyword evidence="6" id="KW-0677">Repeat</keyword>
<dbReference type="InterPro" id="IPR001660">
    <property type="entry name" value="SAM"/>
</dbReference>
<evidence type="ECO:0000256" key="2">
    <source>
        <dbReference type="ARBA" id="ARBA00008291"/>
    </source>
</evidence>
<dbReference type="InterPro" id="IPR000157">
    <property type="entry name" value="TIR_dom"/>
</dbReference>
<evidence type="ECO:0000256" key="7">
    <source>
        <dbReference type="ARBA" id="ARBA00022801"/>
    </source>
</evidence>
<evidence type="ECO:0000256" key="13">
    <source>
        <dbReference type="ARBA" id="ARBA00047304"/>
    </source>
</evidence>
<reference evidence="20" key="1">
    <citation type="submission" date="2025-08" db="UniProtKB">
        <authorList>
            <consortium name="Ensembl"/>
        </authorList>
    </citation>
    <scope>IDENTIFICATION</scope>
</reference>
<organism evidence="20 21">
    <name type="scientific">Varanus komodoensis</name>
    <name type="common">Komodo dragon</name>
    <dbReference type="NCBI Taxonomy" id="61221"/>
    <lineage>
        <taxon>Eukaryota</taxon>
        <taxon>Metazoa</taxon>
        <taxon>Chordata</taxon>
        <taxon>Craniata</taxon>
        <taxon>Vertebrata</taxon>
        <taxon>Euteleostomi</taxon>
        <taxon>Lepidosauria</taxon>
        <taxon>Squamata</taxon>
        <taxon>Bifurcata</taxon>
        <taxon>Unidentata</taxon>
        <taxon>Episquamata</taxon>
        <taxon>Toxicofera</taxon>
        <taxon>Anguimorpha</taxon>
        <taxon>Paleoanguimorpha</taxon>
        <taxon>Varanoidea</taxon>
        <taxon>Varanidae</taxon>
        <taxon>Varanus</taxon>
    </lineage>
</organism>
<evidence type="ECO:0000259" key="18">
    <source>
        <dbReference type="PROSITE" id="PS50104"/>
    </source>
</evidence>
<dbReference type="InterPro" id="IPR035897">
    <property type="entry name" value="Toll_tir_struct_dom_sf"/>
</dbReference>
<keyword evidence="4" id="KW-0963">Cytoplasm</keyword>
<dbReference type="AlphaFoldDB" id="A0A8D2IHC8"/>
<accession>A0A8D2IHC8</accession>
<name>A0A8D2IHC8_VARKO</name>
<dbReference type="SMART" id="SM00255">
    <property type="entry name" value="TIR"/>
    <property type="match status" value="1"/>
</dbReference>
<evidence type="ECO:0000259" key="19">
    <source>
        <dbReference type="PROSITE" id="PS50105"/>
    </source>
</evidence>
<feature type="domain" description="SAM" evidence="19">
    <location>
        <begin position="481"/>
        <end position="543"/>
    </location>
</feature>
<comment type="catalytic activity">
    <reaction evidence="13">
        <text>NAD(+) + H2O = ADP-D-ribose + nicotinamide + H(+)</text>
        <dbReference type="Rhea" id="RHEA:16301"/>
        <dbReference type="ChEBI" id="CHEBI:15377"/>
        <dbReference type="ChEBI" id="CHEBI:15378"/>
        <dbReference type="ChEBI" id="CHEBI:17154"/>
        <dbReference type="ChEBI" id="CHEBI:57540"/>
        <dbReference type="ChEBI" id="CHEBI:57967"/>
        <dbReference type="EC" id="3.2.2.6"/>
    </reaction>
    <physiologicalReaction direction="left-to-right" evidence="13">
        <dbReference type="Rhea" id="RHEA:16302"/>
    </physiologicalReaction>
</comment>
<dbReference type="SUPFAM" id="SSF47769">
    <property type="entry name" value="SAM/Pointed domain"/>
    <property type="match status" value="2"/>
</dbReference>
<dbReference type="FunFam" id="1.10.150.50:FF:000062">
    <property type="entry name" value="Sterile alpha and TIR motif containing 1"/>
    <property type="match status" value="1"/>
</dbReference>
<dbReference type="FunFam" id="1.10.150.50:FF:000043">
    <property type="entry name" value="Sterile alpha and TIR motif-containing 1"/>
    <property type="match status" value="1"/>
</dbReference>
<dbReference type="Pfam" id="PF07647">
    <property type="entry name" value="SAM_2"/>
    <property type="match status" value="1"/>
</dbReference>
<keyword evidence="8" id="KW-0391">Immunity</keyword>
<keyword evidence="7" id="KW-0378">Hydrolase</keyword>
<evidence type="ECO:0000256" key="5">
    <source>
        <dbReference type="ARBA" id="ARBA00022588"/>
    </source>
</evidence>
<dbReference type="EC" id="3.2.2.6" evidence="3"/>
<evidence type="ECO:0000256" key="6">
    <source>
        <dbReference type="ARBA" id="ARBA00022737"/>
    </source>
</evidence>
<dbReference type="GO" id="GO:0045087">
    <property type="term" value="P:innate immune response"/>
    <property type="evidence" value="ECO:0007669"/>
    <property type="project" value="UniProtKB-KW"/>
</dbReference>
<dbReference type="Pfam" id="PF00536">
    <property type="entry name" value="SAM_1"/>
    <property type="match status" value="1"/>
</dbReference>
<dbReference type="CDD" id="cd24153">
    <property type="entry name" value="SARM1_N"/>
    <property type="match status" value="1"/>
</dbReference>
<sequence length="720" mass="78987">MVLALLVATYRLCRLAMSGVEALAGLLPGHGGHEGWWPEGLEVPEELSPGLAAGIHAALSRILPTLHRALSAAKQAASPEESRAGLAEILALVEEAWALPAVGREVAKGLCDALRLEGGLDLLLSQLQAADRDTKGQAAQLLEQILVAENRNRVAQMGLGVVLSLARERDCLPLARSTAGILEHMFKHSEDTCLQLISGGGLDAILYWCRSNDTPLLRHCATALANCAMYGGPGNQRLMAEKRAPEWLFPLAFSTEDALVQFQACLAVVVLASNKEIEKEVEGSGTLALVEPFLAGRSPGLFARTLLGSSDNSQGRTADDLQYLVPLLDSSRLEAQGVATFYLCVEAAIKARQKKTEVIFAEIGALQSLKRIVCYSPNGTTSSLAKQALRTMGEEVPRRLQRSVPTWKPPEVQKWLRQIGFAEYCPQFLKVKVDGDLLLRMTHEDLSGGLQMRCKLTRTRFLRELTELKTYASYSSCDRSNLSDWLAGVEPAFRQYTYSLVSCGIDRNSLHRVTEQQLLEDCGIRVGFHRARILSAAREMLHSPLPCSSGGKGASNGTDVFISYRRSTGSQLASLLKVHLQLHGFSVFLDVEKLEAGKFEDKITQSVTGAQNFVLVLSRQALDRCMGDTECKDWVHKEIALALRCGKNIIPVTDHFDWPDQAQLPEDMRAVLKFNGIRWSHEYQEATIEKLIRFLQGRSSRDSSTGSENSLECGPPLGQT</sequence>
<dbReference type="InterPro" id="IPR039184">
    <property type="entry name" value="SARM1"/>
</dbReference>
<dbReference type="GO" id="GO:0005737">
    <property type="term" value="C:cytoplasm"/>
    <property type="evidence" value="ECO:0007669"/>
    <property type="project" value="UniProtKB-SubCell"/>
</dbReference>
<dbReference type="GO" id="GO:0035591">
    <property type="term" value="F:signaling adaptor activity"/>
    <property type="evidence" value="ECO:0007669"/>
    <property type="project" value="InterPro"/>
</dbReference>
<feature type="region of interest" description="Disordered" evidence="16">
    <location>
        <begin position="699"/>
        <end position="720"/>
    </location>
</feature>
<feature type="signal peptide" evidence="17">
    <location>
        <begin position="1"/>
        <end position="18"/>
    </location>
</feature>
<dbReference type="SMART" id="SM00454">
    <property type="entry name" value="SAM"/>
    <property type="match status" value="2"/>
</dbReference>
<evidence type="ECO:0000256" key="11">
    <source>
        <dbReference type="ARBA" id="ARBA00031160"/>
    </source>
</evidence>
<dbReference type="PROSITE" id="PS50104">
    <property type="entry name" value="TIR"/>
    <property type="match status" value="1"/>
</dbReference>
<comment type="subcellular location">
    <subcellularLocation>
        <location evidence="1">Cytoplasm</location>
    </subcellularLocation>
</comment>
<dbReference type="SUPFAM" id="SSF48371">
    <property type="entry name" value="ARM repeat"/>
    <property type="match status" value="1"/>
</dbReference>
<feature type="domain" description="SAM" evidence="19">
    <location>
        <begin position="407"/>
        <end position="471"/>
    </location>
</feature>
<dbReference type="Ensembl" id="ENSVKKT00000000890.1">
    <property type="protein sequence ID" value="ENSVKKP00000000859.1"/>
    <property type="gene ID" value="ENSVKKG00000000730.1"/>
</dbReference>
<dbReference type="Pfam" id="PF13676">
    <property type="entry name" value="TIR_2"/>
    <property type="match status" value="1"/>
</dbReference>
<dbReference type="InterPro" id="IPR016024">
    <property type="entry name" value="ARM-type_fold"/>
</dbReference>
<dbReference type="GO" id="GO:0007165">
    <property type="term" value="P:signal transduction"/>
    <property type="evidence" value="ECO:0007669"/>
    <property type="project" value="InterPro"/>
</dbReference>
<evidence type="ECO:0000256" key="12">
    <source>
        <dbReference type="ARBA" id="ARBA00032222"/>
    </source>
</evidence>
<dbReference type="GO" id="GO:0003953">
    <property type="term" value="F:NAD+ nucleosidase activity"/>
    <property type="evidence" value="ECO:0007669"/>
    <property type="project" value="InterPro"/>
</dbReference>
<dbReference type="InterPro" id="IPR013761">
    <property type="entry name" value="SAM/pointed_sf"/>
</dbReference>
<evidence type="ECO:0000256" key="9">
    <source>
        <dbReference type="ARBA" id="ARBA00023027"/>
    </source>
</evidence>
<evidence type="ECO:0000256" key="10">
    <source>
        <dbReference type="ARBA" id="ARBA00024128"/>
    </source>
</evidence>
<proteinExistence type="inferred from homology"/>
<comment type="similarity">
    <text evidence="2">Belongs to the SARM1 family.</text>
</comment>
<evidence type="ECO:0000313" key="20">
    <source>
        <dbReference type="Ensembl" id="ENSVKKP00000000859.1"/>
    </source>
</evidence>
<dbReference type="InterPro" id="IPR011989">
    <property type="entry name" value="ARM-like"/>
</dbReference>
<evidence type="ECO:0000256" key="3">
    <source>
        <dbReference type="ARBA" id="ARBA00011982"/>
    </source>
</evidence>
<dbReference type="GO" id="GO:0034128">
    <property type="term" value="P:negative regulation of MyD88-independent toll-like receptor signaling pathway"/>
    <property type="evidence" value="ECO:0007669"/>
    <property type="project" value="InterPro"/>
</dbReference>
<reference evidence="20" key="2">
    <citation type="submission" date="2025-09" db="UniProtKB">
        <authorList>
            <consortium name="Ensembl"/>
        </authorList>
    </citation>
    <scope>IDENTIFICATION</scope>
</reference>
<evidence type="ECO:0000256" key="15">
    <source>
        <dbReference type="ARBA" id="ARBA00049009"/>
    </source>
</evidence>
<evidence type="ECO:0000313" key="21">
    <source>
        <dbReference type="Proteomes" id="UP000694545"/>
    </source>
</evidence>
<keyword evidence="5" id="KW-0399">Innate immunity</keyword>
<comment type="catalytic activity">
    <reaction evidence="14">
        <text>NAD(+) = cyclic ADP-beta-D-ribose + nicotinamide + H(+)</text>
        <dbReference type="Rhea" id="RHEA:38611"/>
        <dbReference type="ChEBI" id="CHEBI:15378"/>
        <dbReference type="ChEBI" id="CHEBI:17154"/>
        <dbReference type="ChEBI" id="CHEBI:57540"/>
        <dbReference type="ChEBI" id="CHEBI:73672"/>
    </reaction>
    <physiologicalReaction direction="left-to-right" evidence="14">
        <dbReference type="Rhea" id="RHEA:38612"/>
    </physiologicalReaction>
</comment>
<dbReference type="PANTHER" id="PTHR22998:SF1">
    <property type="entry name" value="NAD(+) HYDROLASE SARM1"/>
    <property type="match status" value="1"/>
</dbReference>
<dbReference type="PANTHER" id="PTHR22998">
    <property type="entry name" value="SARM1"/>
    <property type="match status" value="1"/>
</dbReference>
<dbReference type="PROSITE" id="PS50105">
    <property type="entry name" value="SAM_DOMAIN"/>
    <property type="match status" value="2"/>
</dbReference>
<keyword evidence="17" id="KW-0732">Signal</keyword>
<dbReference type="Proteomes" id="UP000694545">
    <property type="component" value="Unplaced"/>
</dbReference>
<dbReference type="SUPFAM" id="SSF52200">
    <property type="entry name" value="Toll/Interleukin receptor TIR domain"/>
    <property type="match status" value="1"/>
</dbReference>
<evidence type="ECO:0000256" key="16">
    <source>
        <dbReference type="SAM" id="MobiDB-lite"/>
    </source>
</evidence>